<proteinExistence type="predicted"/>
<keyword evidence="2" id="KW-1185">Reference proteome</keyword>
<accession>A0ABY7CN68</accession>
<name>A0ABY7CN68_9BASI</name>
<dbReference type="EMBL" id="CP110427">
    <property type="protein sequence ID" value="WAQ86676.1"/>
    <property type="molecule type" value="Genomic_DNA"/>
</dbReference>
<reference evidence="1" key="1">
    <citation type="submission" date="2022-10" db="EMBL/GenBank/DDBJ databases">
        <title>Puccinia triticina Genome sequencing and assembly.</title>
        <authorList>
            <person name="Li C."/>
        </authorList>
    </citation>
    <scope>NUCLEOTIDE SEQUENCE</scope>
    <source>
        <strain evidence="1">Pt15</strain>
    </source>
</reference>
<dbReference type="GeneID" id="77811902"/>
<gene>
    <name evidence="1" type="ORF">PtA15_7A404</name>
</gene>
<sequence>MLLESLCTLVSSLNPIASSSSPLPPSPHCTRLQPSSLPLIPVRHHSCPKPLFVVPGSWSLSEDPRDRLRIIVFVQGSLLLLHPLVIGSIPLASPLAPLQNL</sequence>
<organism evidence="1 2">
    <name type="scientific">Puccinia triticina</name>
    <dbReference type="NCBI Taxonomy" id="208348"/>
    <lineage>
        <taxon>Eukaryota</taxon>
        <taxon>Fungi</taxon>
        <taxon>Dikarya</taxon>
        <taxon>Basidiomycota</taxon>
        <taxon>Pucciniomycotina</taxon>
        <taxon>Pucciniomycetes</taxon>
        <taxon>Pucciniales</taxon>
        <taxon>Pucciniaceae</taxon>
        <taxon>Puccinia</taxon>
    </lineage>
</organism>
<dbReference type="RefSeq" id="XP_053022231.1">
    <property type="nucleotide sequence ID" value="XM_053171007.1"/>
</dbReference>
<protein>
    <submittedName>
        <fullName evidence="1">Uncharacterized protein</fullName>
    </submittedName>
</protein>
<evidence type="ECO:0000313" key="1">
    <source>
        <dbReference type="EMBL" id="WAQ86676.1"/>
    </source>
</evidence>
<dbReference type="Proteomes" id="UP001164743">
    <property type="component" value="Chromosome 7A"/>
</dbReference>
<evidence type="ECO:0000313" key="2">
    <source>
        <dbReference type="Proteomes" id="UP001164743"/>
    </source>
</evidence>